<dbReference type="OrthoDB" id="3240718at2"/>
<reference evidence="2 3" key="1">
    <citation type="journal article" date="2017" name="BMC Genomics">
        <title>Comparative genomic and phylogenomic analyses of the Bifidobacteriaceae family.</title>
        <authorList>
            <person name="Lugli G.A."/>
            <person name="Milani C."/>
            <person name="Turroni F."/>
            <person name="Duranti S."/>
            <person name="Mancabelli L."/>
            <person name="Mangifesta M."/>
            <person name="Ferrario C."/>
            <person name="Modesto M."/>
            <person name="Mattarelli P."/>
            <person name="Jiri K."/>
            <person name="van Sinderen D."/>
            <person name="Ventura M."/>
        </authorList>
    </citation>
    <scope>NUCLEOTIDE SEQUENCE [LARGE SCALE GENOMIC DNA]</scope>
    <source>
        <strain evidence="2 3">DSM 100202</strain>
    </source>
</reference>
<keyword evidence="1" id="KW-0732">Signal</keyword>
<protein>
    <recommendedName>
        <fullName evidence="4">Cell surface protein</fullName>
    </recommendedName>
</protein>
<evidence type="ECO:0000313" key="3">
    <source>
        <dbReference type="Proteomes" id="UP000216074"/>
    </source>
</evidence>
<organism evidence="2 3">
    <name type="scientific">Bifidobacterium hapali</name>
    <dbReference type="NCBI Taxonomy" id="1630172"/>
    <lineage>
        <taxon>Bacteria</taxon>
        <taxon>Bacillati</taxon>
        <taxon>Actinomycetota</taxon>
        <taxon>Actinomycetes</taxon>
        <taxon>Bifidobacteriales</taxon>
        <taxon>Bifidobacteriaceae</taxon>
        <taxon>Bifidobacterium</taxon>
    </lineage>
</organism>
<dbReference type="RefSeq" id="WP_094729445.1">
    <property type="nucleotide sequence ID" value="NZ_MWWY01000017.1"/>
</dbReference>
<evidence type="ECO:0008006" key="4">
    <source>
        <dbReference type="Google" id="ProtNLM"/>
    </source>
</evidence>
<evidence type="ECO:0000256" key="1">
    <source>
        <dbReference type="SAM" id="SignalP"/>
    </source>
</evidence>
<feature type="signal peptide" evidence="1">
    <location>
        <begin position="1"/>
        <end position="34"/>
    </location>
</feature>
<sequence length="737" mass="77504">MQFAYSKMLRTLAAAAAGLTMLGAVVVTPQVAQAADIQVPSGLECNVPSGNTLKLCTTVSATEENNALRNALGNGSSVNTIYFADTESNWVWSDHIDFSDNADEAKVDVTHDVTIYGARTGGDDQAGVGGYTDVSRIKDIAFQVKNGAHLTLAGNLAIDDDEPNGGNRAEIPVTVFDGKVTLKDTARLDSNGGNTSTEAIGIKVDASAPAGTEVNLQSSGNFGSKPTVYGSDGAVVNLSQNATVNVSNGSYVSESDNAWAFGSDIEAQPAHAIYSAGTLNVSNGAQISSIRVASGTANISGGYIATQVADIDGSNPTDAKYPLRVDAGTVYVTGGTIADDRDPNNAVPAAIKLAKDAKLYVRAAEAGAVKLGSQTQPYIGSAYGNGNGFITDPTVSLNVTKVPGASDQPGNGKIDVNYDATPEVPFDVQATGKGTKTALNTSWTKQGTKISSGYLGYHGTYGVYGEYTLYSKNKFTANATEGEKVFDPNSEGIATVFGVPTVVDYEWYSRTEANGNYKRNSTYPGAAGVQDSSYQAGTYERRKFAGWFKSGADYNTNQNTNDIDLNNDDSYTAGDGVYAVDGGTNETLTTKQFVWAHFADAKNQNVAVQQSTDGTVLRFLTAIDTLKYRNVQFKIEWQYGSATTSPDKGEGTLNSDHVYTAVNNVTPAAFTDQAFGTFGNVAQSNNGKGYFATALLRGIPSGYLNNTIFGPFKVTITPSWTTLDGTVVTGIPVTKKL</sequence>
<dbReference type="EMBL" id="MWWY01000017">
    <property type="protein sequence ID" value="OZG64896.1"/>
    <property type="molecule type" value="Genomic_DNA"/>
</dbReference>
<dbReference type="Proteomes" id="UP000216074">
    <property type="component" value="Unassembled WGS sequence"/>
</dbReference>
<proteinExistence type="predicted"/>
<gene>
    <name evidence="2" type="ORF">BHAP_0788</name>
</gene>
<dbReference type="AlphaFoldDB" id="A0A261G1N4"/>
<feature type="chain" id="PRO_5012447122" description="Cell surface protein" evidence="1">
    <location>
        <begin position="35"/>
        <end position="737"/>
    </location>
</feature>
<name>A0A261G1N4_9BIFI</name>
<evidence type="ECO:0000313" key="2">
    <source>
        <dbReference type="EMBL" id="OZG64896.1"/>
    </source>
</evidence>
<comment type="caution">
    <text evidence="2">The sequence shown here is derived from an EMBL/GenBank/DDBJ whole genome shotgun (WGS) entry which is preliminary data.</text>
</comment>
<accession>A0A261G1N4</accession>
<keyword evidence="3" id="KW-1185">Reference proteome</keyword>